<dbReference type="AlphaFoldDB" id="A0AAE0CFF7"/>
<comment type="caution">
    <text evidence="2">The sequence shown here is derived from an EMBL/GenBank/DDBJ whole genome shotgun (WGS) entry which is preliminary data.</text>
</comment>
<accession>A0AAE0CFF7</accession>
<evidence type="ECO:0000313" key="3">
    <source>
        <dbReference type="Proteomes" id="UP001190700"/>
    </source>
</evidence>
<feature type="compositionally biased region" description="Gly residues" evidence="1">
    <location>
        <begin position="188"/>
        <end position="201"/>
    </location>
</feature>
<evidence type="ECO:0000256" key="1">
    <source>
        <dbReference type="SAM" id="MobiDB-lite"/>
    </source>
</evidence>
<evidence type="ECO:0000313" key="2">
    <source>
        <dbReference type="EMBL" id="KAK3254057.1"/>
    </source>
</evidence>
<protein>
    <submittedName>
        <fullName evidence="2">Uncharacterized protein</fullName>
    </submittedName>
</protein>
<gene>
    <name evidence="2" type="ORF">CYMTET_36719</name>
</gene>
<dbReference type="Proteomes" id="UP001190700">
    <property type="component" value="Unassembled WGS sequence"/>
</dbReference>
<keyword evidence="3" id="KW-1185">Reference proteome</keyword>
<feature type="compositionally biased region" description="Basic and acidic residues" evidence="1">
    <location>
        <begin position="249"/>
        <end position="259"/>
    </location>
</feature>
<feature type="region of interest" description="Disordered" evidence="1">
    <location>
        <begin position="185"/>
        <end position="259"/>
    </location>
</feature>
<proteinExistence type="predicted"/>
<reference evidence="2 3" key="1">
    <citation type="journal article" date="2015" name="Genome Biol. Evol.">
        <title>Comparative Genomics of a Bacterivorous Green Alga Reveals Evolutionary Causalities and Consequences of Phago-Mixotrophic Mode of Nutrition.</title>
        <authorList>
            <person name="Burns J.A."/>
            <person name="Paasch A."/>
            <person name="Narechania A."/>
            <person name="Kim E."/>
        </authorList>
    </citation>
    <scope>NUCLEOTIDE SEQUENCE [LARGE SCALE GENOMIC DNA]</scope>
    <source>
        <strain evidence="2 3">PLY_AMNH</strain>
    </source>
</reference>
<name>A0AAE0CFF7_9CHLO</name>
<sequence length="259" mass="28382">MEEELQRALDGTLSLKDIVRPPGEREFSSSAAVCPAGGLLKELDMRIRRPKDEFDESTAGWRLDPKKGPVADEKVQHCRTWEEWDEAFTRLMCAAPESVLDLLAGYRKWMRVMAADFTWNPLRKFHDHLLARVVIDPTVTFELGSFSALWDLYRREKGLKDKGSGNQRGRQRERGRWLPVEEACTDHAGGGGEAGRGGATGAWGEDCEDGGRGEGQAEELSPGEATIPEELGSGGGARGAQGQAGRNGAEMRGEGGREL</sequence>
<dbReference type="EMBL" id="LGRX02024230">
    <property type="protein sequence ID" value="KAK3254057.1"/>
    <property type="molecule type" value="Genomic_DNA"/>
</dbReference>
<organism evidence="2 3">
    <name type="scientific">Cymbomonas tetramitiformis</name>
    <dbReference type="NCBI Taxonomy" id="36881"/>
    <lineage>
        <taxon>Eukaryota</taxon>
        <taxon>Viridiplantae</taxon>
        <taxon>Chlorophyta</taxon>
        <taxon>Pyramimonadophyceae</taxon>
        <taxon>Pyramimonadales</taxon>
        <taxon>Pyramimonadaceae</taxon>
        <taxon>Cymbomonas</taxon>
    </lineage>
</organism>